<proteinExistence type="inferred from homology"/>
<evidence type="ECO:0000256" key="5">
    <source>
        <dbReference type="ARBA" id="ARBA00023136"/>
    </source>
</evidence>
<keyword evidence="5 6" id="KW-0472">Membrane</keyword>
<dbReference type="PANTHER" id="PTHR11101:SF80">
    <property type="entry name" value="PHOSPHATE TRANSPORTER"/>
    <property type="match status" value="1"/>
</dbReference>
<feature type="transmembrane region" description="Helical" evidence="6">
    <location>
        <begin position="164"/>
        <end position="186"/>
    </location>
</feature>
<accession>A0A1I0PDK0</accession>
<dbReference type="PANTHER" id="PTHR11101">
    <property type="entry name" value="PHOSPHATE TRANSPORTER"/>
    <property type="match status" value="1"/>
</dbReference>
<keyword evidence="2 6" id="KW-0813">Transport</keyword>
<keyword evidence="4 6" id="KW-1133">Transmembrane helix</keyword>
<protein>
    <recommendedName>
        <fullName evidence="6">Phosphate transporter</fullName>
    </recommendedName>
</protein>
<evidence type="ECO:0000256" key="6">
    <source>
        <dbReference type="RuleBase" id="RU363058"/>
    </source>
</evidence>
<sequence length="563" mass="59277">MIHLSLTCAGACKFHCGTAPSATFGRAAWASVRFSDGGPMKVKEYLKIESATHISRSEVGRLGTAIIFVVGVMIYTGARFAHVDQLYLLVAAAVIGAYMAMNIGANDVANNVGPAVGSFALSLTGAIVIAALFEAAGAIIAGGDVVSTVKKGIIDPADVPDPDVFIWVMMGALIGAALWLNAATWLGAPVSTTHAIVGGVMGAGIAAVGWDVVNWDSMGKIALSWVISPVTGGVIAALFLYALKKMIFFKPQPVEAARKVVPFMIGIMAWAFTTYIALKGIKSLIKIDFTNAILIGLVVGLVAIVVVRPMINKVAPTLPDTREGVNKLFTTPLIISAALLSFAHGANDVANAVGPLAGVVDALTNTQGGASKVAIPLWVMVIGALGISVGLALFGPKLIRTVGSEITELDRSRAFCIALAAAITVIIASQLGMPISSTHVALGAVFGVGFLREFLETRMSKVVEEVLIQHRGEQDFATVEQVLMSFQNAPPEDKLRILEKLKKMGPDAVIDAAERKMLQKALKRQLVHRASLLKIVSAWIITVPVSAVLAAMFYFVLRGMMLP</sequence>
<feature type="transmembrane region" description="Helical" evidence="6">
    <location>
        <begin position="373"/>
        <end position="394"/>
    </location>
</feature>
<reference evidence="7 8" key="1">
    <citation type="submission" date="2016-10" db="EMBL/GenBank/DDBJ databases">
        <authorList>
            <person name="de Groot N.N."/>
        </authorList>
    </citation>
    <scope>NUCLEOTIDE SEQUENCE [LARGE SCALE GENOMIC DNA]</scope>
    <source>
        <strain evidence="7 8">DSM 29439</strain>
    </source>
</reference>
<evidence type="ECO:0000313" key="8">
    <source>
        <dbReference type="Proteomes" id="UP000199650"/>
    </source>
</evidence>
<feature type="transmembrane region" description="Helical" evidence="6">
    <location>
        <begin position="193"/>
        <end position="210"/>
    </location>
</feature>
<feature type="transmembrane region" description="Helical" evidence="6">
    <location>
        <begin position="328"/>
        <end position="346"/>
    </location>
</feature>
<feature type="transmembrane region" description="Helical" evidence="6">
    <location>
        <begin position="256"/>
        <end position="277"/>
    </location>
</feature>
<evidence type="ECO:0000313" key="7">
    <source>
        <dbReference type="EMBL" id="SEW12483.1"/>
    </source>
</evidence>
<dbReference type="EMBL" id="FOJB01000001">
    <property type="protein sequence ID" value="SEW12483.1"/>
    <property type="molecule type" value="Genomic_DNA"/>
</dbReference>
<dbReference type="Proteomes" id="UP000199650">
    <property type="component" value="Unassembled WGS sequence"/>
</dbReference>
<evidence type="ECO:0000256" key="4">
    <source>
        <dbReference type="ARBA" id="ARBA00022989"/>
    </source>
</evidence>
<feature type="transmembrane region" description="Helical" evidence="6">
    <location>
        <begin position="289"/>
        <end position="307"/>
    </location>
</feature>
<keyword evidence="6" id="KW-0592">Phosphate transport</keyword>
<feature type="transmembrane region" description="Helical" evidence="6">
    <location>
        <begin position="532"/>
        <end position="557"/>
    </location>
</feature>
<keyword evidence="8" id="KW-1185">Reference proteome</keyword>
<keyword evidence="3 6" id="KW-0812">Transmembrane</keyword>
<evidence type="ECO:0000256" key="1">
    <source>
        <dbReference type="ARBA" id="ARBA00004141"/>
    </source>
</evidence>
<dbReference type="GO" id="GO:0005315">
    <property type="term" value="F:phosphate transmembrane transporter activity"/>
    <property type="evidence" value="ECO:0007669"/>
    <property type="project" value="InterPro"/>
</dbReference>
<comment type="subcellular location">
    <subcellularLocation>
        <location evidence="1 6">Membrane</location>
        <topology evidence="1 6">Multi-pass membrane protein</topology>
    </subcellularLocation>
</comment>
<dbReference type="GO" id="GO:0016020">
    <property type="term" value="C:membrane"/>
    <property type="evidence" value="ECO:0007669"/>
    <property type="project" value="UniProtKB-SubCell"/>
</dbReference>
<evidence type="ECO:0000256" key="3">
    <source>
        <dbReference type="ARBA" id="ARBA00022692"/>
    </source>
</evidence>
<name>A0A1I0PDK0_9RHOB</name>
<dbReference type="Pfam" id="PF01384">
    <property type="entry name" value="PHO4"/>
    <property type="match status" value="1"/>
</dbReference>
<feature type="transmembrane region" description="Helical" evidence="6">
    <location>
        <begin position="86"/>
        <end position="104"/>
    </location>
</feature>
<dbReference type="AlphaFoldDB" id="A0A1I0PDK0"/>
<gene>
    <name evidence="7" type="ORF">SAMN05444851_1565</name>
</gene>
<dbReference type="GO" id="GO:0035435">
    <property type="term" value="P:phosphate ion transmembrane transport"/>
    <property type="evidence" value="ECO:0007669"/>
    <property type="project" value="TreeGrafter"/>
</dbReference>
<feature type="transmembrane region" description="Helical" evidence="6">
    <location>
        <begin position="222"/>
        <end position="244"/>
    </location>
</feature>
<feature type="transmembrane region" description="Helical" evidence="6">
    <location>
        <begin position="414"/>
        <end position="433"/>
    </location>
</feature>
<evidence type="ECO:0000256" key="2">
    <source>
        <dbReference type="ARBA" id="ARBA00022448"/>
    </source>
</evidence>
<dbReference type="InterPro" id="IPR001204">
    <property type="entry name" value="Phos_transporter"/>
</dbReference>
<comment type="similarity">
    <text evidence="6">Belongs to the inorganic phosphate transporter (PiT) (TC 2.A.20) family.</text>
</comment>
<dbReference type="STRING" id="1173584.SAMN05444851_1565"/>
<feature type="transmembrane region" description="Helical" evidence="6">
    <location>
        <begin position="116"/>
        <end position="141"/>
    </location>
</feature>
<organism evidence="7 8">
    <name type="scientific">Aliiroseovarius sediminilitoris</name>
    <dbReference type="NCBI Taxonomy" id="1173584"/>
    <lineage>
        <taxon>Bacteria</taxon>
        <taxon>Pseudomonadati</taxon>
        <taxon>Pseudomonadota</taxon>
        <taxon>Alphaproteobacteria</taxon>
        <taxon>Rhodobacterales</taxon>
        <taxon>Paracoccaceae</taxon>
        <taxon>Aliiroseovarius</taxon>
    </lineage>
</organism>
<feature type="transmembrane region" description="Helical" evidence="6">
    <location>
        <begin position="62"/>
        <end position="80"/>
    </location>
</feature>